<dbReference type="KEGG" id="cmb:CSW64_10565"/>
<proteinExistence type="inferred from homology"/>
<dbReference type="PROSITE" id="PS51257">
    <property type="entry name" value="PROKAR_LIPOPROTEIN"/>
    <property type="match status" value="1"/>
</dbReference>
<feature type="chain" id="PRO_5013561532" evidence="5">
    <location>
        <begin position="17"/>
        <end position="362"/>
    </location>
</feature>
<evidence type="ECO:0000256" key="3">
    <source>
        <dbReference type="ARBA" id="ARBA00022729"/>
    </source>
</evidence>
<keyword evidence="3 5" id="KW-0732">Signal</keyword>
<name>A0A2D2AXT2_9CAUL</name>
<dbReference type="Proteomes" id="UP000228945">
    <property type="component" value="Chromosome"/>
</dbReference>
<protein>
    <submittedName>
        <fullName evidence="7">Amino acid ABC transporter substrate-binding protein</fullName>
    </submittedName>
</protein>
<sequence>MKRAALLVLLSLSAAACERKPAPVVVPEDAAPVTAAARDATAASPTLKAVKARGVLRCGVNPGLAGFAQKDAGGRWRGFDVDFCRAVAAAVLGDPGRVEFVPLTTDLRFAALKGGQVDLLSRNTSWTFTRDAGEAIDFAGVSYYDGQGFLAPKSLELQSAAELSGAKVCVLSGSTTEANLRDWFKARSINWTPVQAKTEAALRQAYQREDCDVLSADVSALASARATLTDPAAHVLLPDVISKEPLGPAVRQGDPGWTDVVRWTLNALILAEELGVTAKDADRMAEESTNPEVRRLLGSDTGYGGMLGLDDRWALRAIKAVGNYGELFERDLGADSALKLERGMNAPWNAAKPGLMYAPPIR</sequence>
<dbReference type="Gene3D" id="3.40.190.10">
    <property type="entry name" value="Periplasmic binding protein-like II"/>
    <property type="match status" value="2"/>
</dbReference>
<dbReference type="PANTHER" id="PTHR30085">
    <property type="entry name" value="AMINO ACID ABC TRANSPORTER PERMEASE"/>
    <property type="match status" value="1"/>
</dbReference>
<evidence type="ECO:0000256" key="2">
    <source>
        <dbReference type="ARBA" id="ARBA00022448"/>
    </source>
</evidence>
<dbReference type="Pfam" id="PF00497">
    <property type="entry name" value="SBP_bac_3"/>
    <property type="match status" value="1"/>
</dbReference>
<dbReference type="EMBL" id="CP024201">
    <property type="protein sequence ID" value="ATQ42818.1"/>
    <property type="molecule type" value="Genomic_DNA"/>
</dbReference>
<evidence type="ECO:0000313" key="7">
    <source>
        <dbReference type="EMBL" id="ATQ42818.1"/>
    </source>
</evidence>
<dbReference type="AlphaFoldDB" id="A0A2D2AXT2"/>
<evidence type="ECO:0000256" key="1">
    <source>
        <dbReference type="ARBA" id="ARBA00010333"/>
    </source>
</evidence>
<reference evidence="7 8" key="1">
    <citation type="submission" date="2017-10" db="EMBL/GenBank/DDBJ databases">
        <title>Genome sequence of Caulobacter mirabilis FWC38.</title>
        <authorList>
            <person name="Fiebig A."/>
            <person name="Crosson S."/>
        </authorList>
    </citation>
    <scope>NUCLEOTIDE SEQUENCE [LARGE SCALE GENOMIC DNA]</scope>
    <source>
        <strain evidence="7 8">FWC 38</strain>
    </source>
</reference>
<dbReference type="SMART" id="SM00062">
    <property type="entry name" value="PBPb"/>
    <property type="match status" value="1"/>
</dbReference>
<dbReference type="OrthoDB" id="9777941at2"/>
<accession>A0A2D2AXT2</accession>
<keyword evidence="8" id="KW-1185">Reference proteome</keyword>
<evidence type="ECO:0000256" key="4">
    <source>
        <dbReference type="RuleBase" id="RU003744"/>
    </source>
</evidence>
<evidence type="ECO:0000256" key="5">
    <source>
        <dbReference type="SAM" id="SignalP"/>
    </source>
</evidence>
<dbReference type="PROSITE" id="PS01039">
    <property type="entry name" value="SBP_BACTERIAL_3"/>
    <property type="match status" value="1"/>
</dbReference>
<dbReference type="CDD" id="cd13692">
    <property type="entry name" value="PBP2_BztA"/>
    <property type="match status" value="1"/>
</dbReference>
<evidence type="ECO:0000259" key="6">
    <source>
        <dbReference type="SMART" id="SM00062"/>
    </source>
</evidence>
<feature type="signal peptide" evidence="5">
    <location>
        <begin position="1"/>
        <end position="16"/>
    </location>
</feature>
<comment type="similarity">
    <text evidence="1 4">Belongs to the bacterial solute-binding protein 3 family.</text>
</comment>
<dbReference type="GO" id="GO:0006865">
    <property type="term" value="P:amino acid transport"/>
    <property type="evidence" value="ECO:0007669"/>
    <property type="project" value="TreeGrafter"/>
</dbReference>
<keyword evidence="2" id="KW-0813">Transport</keyword>
<organism evidence="7 8">
    <name type="scientific">Caulobacter mirabilis</name>
    <dbReference type="NCBI Taxonomy" id="69666"/>
    <lineage>
        <taxon>Bacteria</taxon>
        <taxon>Pseudomonadati</taxon>
        <taxon>Pseudomonadota</taxon>
        <taxon>Alphaproteobacteria</taxon>
        <taxon>Caulobacterales</taxon>
        <taxon>Caulobacteraceae</taxon>
        <taxon>Caulobacter</taxon>
    </lineage>
</organism>
<dbReference type="RefSeq" id="WP_099622071.1">
    <property type="nucleotide sequence ID" value="NZ_CP024201.1"/>
</dbReference>
<dbReference type="SUPFAM" id="SSF53850">
    <property type="entry name" value="Periplasmic binding protein-like II"/>
    <property type="match status" value="1"/>
</dbReference>
<dbReference type="InterPro" id="IPR018313">
    <property type="entry name" value="SBP_3_CS"/>
</dbReference>
<dbReference type="PANTHER" id="PTHR30085:SF7">
    <property type="entry name" value="AMINO-ACID ABC TRANSPORTER-BINDING PROTEIN YHDW-RELATED"/>
    <property type="match status" value="1"/>
</dbReference>
<evidence type="ECO:0000313" key="8">
    <source>
        <dbReference type="Proteomes" id="UP000228945"/>
    </source>
</evidence>
<feature type="domain" description="Solute-binding protein family 3/N-terminal" evidence="6">
    <location>
        <begin position="55"/>
        <end position="291"/>
    </location>
</feature>
<dbReference type="InterPro" id="IPR001638">
    <property type="entry name" value="Solute-binding_3/MltF_N"/>
</dbReference>
<dbReference type="InterPro" id="IPR051455">
    <property type="entry name" value="Bact_solute-bind_prot3"/>
</dbReference>
<gene>
    <name evidence="7" type="ORF">CSW64_10565</name>
</gene>